<feature type="binding site" evidence="18">
    <location>
        <position position="120"/>
    </location>
    <ligand>
        <name>K(+)</name>
        <dbReference type="ChEBI" id="CHEBI:29103"/>
    </ligand>
</feature>
<dbReference type="HAMAP" id="MF_01966">
    <property type="entry name" value="NADHX_epimerase"/>
    <property type="match status" value="1"/>
</dbReference>
<feature type="domain" description="YjeF C-terminal" evidence="20">
    <location>
        <begin position="222"/>
        <end position="502"/>
    </location>
</feature>
<name>A0A7M2RJZ9_9FIRM</name>
<dbReference type="InterPro" id="IPR030677">
    <property type="entry name" value="Nnr"/>
</dbReference>
<dbReference type="Gene3D" id="3.40.1190.20">
    <property type="match status" value="1"/>
</dbReference>
<comment type="caution">
    <text evidence="18">Lacks conserved residue(s) required for the propagation of feature annotation.</text>
</comment>
<dbReference type="EC" id="4.2.1.136" evidence="19"/>
<keyword evidence="12 17" id="KW-0456">Lyase</keyword>
<evidence type="ECO:0000256" key="17">
    <source>
        <dbReference type="HAMAP-Rule" id="MF_01965"/>
    </source>
</evidence>
<dbReference type="PIRSF" id="PIRSF017184">
    <property type="entry name" value="Nnr"/>
    <property type="match status" value="1"/>
</dbReference>
<feature type="binding site" evidence="17">
    <location>
        <begin position="411"/>
        <end position="415"/>
    </location>
    <ligand>
        <name>AMP</name>
        <dbReference type="ChEBI" id="CHEBI:456215"/>
    </ligand>
</feature>
<keyword evidence="9 18" id="KW-0630">Potassium</keyword>
<dbReference type="GO" id="GO:0046496">
    <property type="term" value="P:nicotinamide nucleotide metabolic process"/>
    <property type="evidence" value="ECO:0007669"/>
    <property type="project" value="UniProtKB-UniRule"/>
</dbReference>
<keyword evidence="6 17" id="KW-0547">Nucleotide-binding</keyword>
<comment type="similarity">
    <text evidence="3 19">In the N-terminal section; belongs to the NnrE/AIBP family.</text>
</comment>
<keyword evidence="8 17" id="KW-0521">NADP</keyword>
<dbReference type="KEGG" id="bliq:INP51_06835"/>
<dbReference type="Pfam" id="PF01256">
    <property type="entry name" value="Carb_kinase"/>
    <property type="match status" value="1"/>
</dbReference>
<comment type="catalytic activity">
    <reaction evidence="15 17 19">
        <text>(6S)-NADHX + ADP = AMP + phosphate + NADH + H(+)</text>
        <dbReference type="Rhea" id="RHEA:32223"/>
        <dbReference type="ChEBI" id="CHEBI:15378"/>
        <dbReference type="ChEBI" id="CHEBI:43474"/>
        <dbReference type="ChEBI" id="CHEBI:57945"/>
        <dbReference type="ChEBI" id="CHEBI:64074"/>
        <dbReference type="ChEBI" id="CHEBI:456215"/>
        <dbReference type="ChEBI" id="CHEBI:456216"/>
        <dbReference type="EC" id="4.2.1.136"/>
    </reaction>
</comment>
<comment type="subunit">
    <text evidence="17">Homotetramer.</text>
</comment>
<reference evidence="22 23" key="1">
    <citation type="submission" date="2020-10" db="EMBL/GenBank/DDBJ databases">
        <title>Blautia liquoris sp.nov., isolated from the mud in a fermentation cellar used for the production of Chinese strong-flavoured liquor.</title>
        <authorList>
            <person name="Lu L."/>
        </authorList>
    </citation>
    <scope>NUCLEOTIDE SEQUENCE [LARGE SCALE GENOMIC DNA]</scope>
    <source>
        <strain evidence="22 23">LZLJ-3</strain>
    </source>
</reference>
<evidence type="ECO:0000256" key="15">
    <source>
        <dbReference type="ARBA" id="ARBA00048238"/>
    </source>
</evidence>
<evidence type="ECO:0000256" key="7">
    <source>
        <dbReference type="ARBA" id="ARBA00022840"/>
    </source>
</evidence>
<dbReference type="PANTHER" id="PTHR12592">
    <property type="entry name" value="ATP-DEPENDENT (S)-NAD(P)H-HYDRATE DEHYDRATASE FAMILY MEMBER"/>
    <property type="match status" value="1"/>
</dbReference>
<evidence type="ECO:0000256" key="8">
    <source>
        <dbReference type="ARBA" id="ARBA00022857"/>
    </source>
</evidence>
<sequence length="505" mass="54295">MKKIVTGEQMKKLDQYTINSMKVPSSVLMERAGLAVSEAVTCKRFSADRILVVCGCGNNGGDGVCAARILHLKGYKVSVFVAGDPKKFSEGMREQVEIARNYRINFVKNPDYAEYTVIVDAVFGVGLSRPVTGRMRVILGQINESHVPVVAVDIPSGLNSDTGTVMGIAVQADVTVTMAYAKPGLFLRDGQTHSGHVMVADIGIYDTRLKNQDEDNFCFFRTDKEDLGSLFIRQENGNKGTFGKVLLIAGSKNMAGAALLSGEACMRAGAGMLKFYTTNEIRESILSNLPEAMLSVFDTKEPLSEQLEKDMEWADVIGIGPGISTEPYAGQILEYVLKNKGNKPCVIDADALNLLSLHMSLLKSAAPPCIVTPHIGEFSRLTGMSVSELCSDIPKAVREFVQEYGVVCVCKDARTLTILPNGCAYINTSGNSALATAGSGDVLTGIILGILAGSDNHADIRVIPLAVYLHGILGEAASFRRSKAGVIASDLIEELTIQNKKLENQ</sequence>
<feature type="binding site" evidence="17">
    <location>
        <position position="322"/>
    </location>
    <ligand>
        <name>(6S)-NADPHX</name>
        <dbReference type="ChEBI" id="CHEBI:64076"/>
    </ligand>
</feature>
<dbReference type="GO" id="GO:0052856">
    <property type="term" value="F:NAD(P)HX epimerase activity"/>
    <property type="evidence" value="ECO:0007669"/>
    <property type="project" value="UniProtKB-UniRule"/>
</dbReference>
<keyword evidence="13" id="KW-0511">Multifunctional enzyme</keyword>
<evidence type="ECO:0000256" key="1">
    <source>
        <dbReference type="ARBA" id="ARBA00000013"/>
    </source>
</evidence>
<comment type="catalytic activity">
    <reaction evidence="16 17 19">
        <text>(6S)-NADPHX + ADP = AMP + phosphate + NADPH + H(+)</text>
        <dbReference type="Rhea" id="RHEA:32235"/>
        <dbReference type="ChEBI" id="CHEBI:15378"/>
        <dbReference type="ChEBI" id="CHEBI:43474"/>
        <dbReference type="ChEBI" id="CHEBI:57783"/>
        <dbReference type="ChEBI" id="CHEBI:64076"/>
        <dbReference type="ChEBI" id="CHEBI:456215"/>
        <dbReference type="ChEBI" id="CHEBI:456216"/>
        <dbReference type="EC" id="4.2.1.136"/>
    </reaction>
</comment>
<comment type="function">
    <text evidence="18">Catalyzes the epimerization of the S- and R-forms of NAD(P)HX, a damaged form of NAD(P)H that is a result of enzymatic or heat-dependent hydration. This is a prerequisite for the S-specific NAD(P)H-hydrate dehydratase to allow the repair of both epimers of NAD(P)HX.</text>
</comment>
<dbReference type="GO" id="GO:0052855">
    <property type="term" value="F:ADP-dependent NAD(P)H-hydrate dehydratase activity"/>
    <property type="evidence" value="ECO:0007669"/>
    <property type="project" value="UniProtKB-UniRule"/>
</dbReference>
<dbReference type="InterPro" id="IPR000631">
    <property type="entry name" value="CARKD"/>
</dbReference>
<comment type="function">
    <text evidence="17">Catalyzes the dehydration of the S-form of NAD(P)HX at the expense of ADP, which is converted to AMP. Together with NAD(P)HX epimerase, which catalyzes the epimerization of the S- and R-forms, the enzyme allows the repair of both epimers of NAD(P)HX, a damaged form of NAD(P)H that is a result of enzymatic or heat-dependent hydration.</text>
</comment>
<keyword evidence="10 17" id="KW-0520">NAD</keyword>
<keyword evidence="5 18" id="KW-0479">Metal-binding</keyword>
<dbReference type="InterPro" id="IPR029056">
    <property type="entry name" value="Ribokinase-like"/>
</dbReference>
<feature type="binding site" evidence="17">
    <location>
        <position position="440"/>
    </location>
    <ligand>
        <name>AMP</name>
        <dbReference type="ChEBI" id="CHEBI:456215"/>
    </ligand>
</feature>
<evidence type="ECO:0000256" key="10">
    <source>
        <dbReference type="ARBA" id="ARBA00023027"/>
    </source>
</evidence>
<comment type="similarity">
    <text evidence="18">Belongs to the NnrE/AIBP family.</text>
</comment>
<evidence type="ECO:0000256" key="5">
    <source>
        <dbReference type="ARBA" id="ARBA00022723"/>
    </source>
</evidence>
<dbReference type="HAMAP" id="MF_01965">
    <property type="entry name" value="NADHX_dehydratase"/>
    <property type="match status" value="1"/>
</dbReference>
<comment type="catalytic activity">
    <reaction evidence="1 18 19">
        <text>(6R)-NADHX = (6S)-NADHX</text>
        <dbReference type="Rhea" id="RHEA:32215"/>
        <dbReference type="ChEBI" id="CHEBI:64074"/>
        <dbReference type="ChEBI" id="CHEBI:64075"/>
        <dbReference type="EC" id="5.1.99.6"/>
    </reaction>
</comment>
<dbReference type="CDD" id="cd01171">
    <property type="entry name" value="YXKO-related"/>
    <property type="match status" value="1"/>
</dbReference>
<comment type="similarity">
    <text evidence="17">Belongs to the NnrD/CARKD family.</text>
</comment>
<dbReference type="NCBIfam" id="TIGR00196">
    <property type="entry name" value="yjeF_cterm"/>
    <property type="match status" value="1"/>
</dbReference>
<dbReference type="GO" id="GO:0046872">
    <property type="term" value="F:metal ion binding"/>
    <property type="evidence" value="ECO:0007669"/>
    <property type="project" value="UniProtKB-UniRule"/>
</dbReference>
<keyword evidence="7 17" id="KW-0067">ATP-binding</keyword>
<evidence type="ECO:0000256" key="13">
    <source>
        <dbReference type="ARBA" id="ARBA00023268"/>
    </source>
</evidence>
<feature type="binding site" evidence="18">
    <location>
        <begin position="58"/>
        <end position="62"/>
    </location>
    <ligand>
        <name>(6S)-NADPHX</name>
        <dbReference type="ChEBI" id="CHEBI:64076"/>
    </ligand>
</feature>
<evidence type="ECO:0000313" key="23">
    <source>
        <dbReference type="Proteomes" id="UP000593601"/>
    </source>
</evidence>
<feature type="binding site" evidence="18">
    <location>
        <begin position="124"/>
        <end position="130"/>
    </location>
    <ligand>
        <name>(6S)-NADPHX</name>
        <dbReference type="ChEBI" id="CHEBI:64076"/>
    </ligand>
</feature>
<evidence type="ECO:0000256" key="19">
    <source>
        <dbReference type="PIRNR" id="PIRNR017184"/>
    </source>
</evidence>
<organism evidence="22 23">
    <name type="scientific">Blautia liquoris</name>
    <dbReference type="NCBI Taxonomy" id="2779518"/>
    <lineage>
        <taxon>Bacteria</taxon>
        <taxon>Bacillati</taxon>
        <taxon>Bacillota</taxon>
        <taxon>Clostridia</taxon>
        <taxon>Lachnospirales</taxon>
        <taxon>Lachnospiraceae</taxon>
        <taxon>Blautia</taxon>
    </lineage>
</organism>
<comment type="cofactor">
    <cofactor evidence="17">
        <name>Mg(2+)</name>
        <dbReference type="ChEBI" id="CHEBI:18420"/>
    </cofactor>
</comment>
<evidence type="ECO:0000256" key="11">
    <source>
        <dbReference type="ARBA" id="ARBA00023235"/>
    </source>
</evidence>
<evidence type="ECO:0000256" key="14">
    <source>
        <dbReference type="ARBA" id="ARBA00025153"/>
    </source>
</evidence>
<evidence type="ECO:0000259" key="20">
    <source>
        <dbReference type="PROSITE" id="PS51383"/>
    </source>
</evidence>
<comment type="catalytic activity">
    <reaction evidence="2 18 19">
        <text>(6R)-NADPHX = (6S)-NADPHX</text>
        <dbReference type="Rhea" id="RHEA:32227"/>
        <dbReference type="ChEBI" id="CHEBI:64076"/>
        <dbReference type="ChEBI" id="CHEBI:64077"/>
        <dbReference type="EC" id="5.1.99.6"/>
    </reaction>
</comment>
<feature type="binding site" evidence="18">
    <location>
        <position position="156"/>
    </location>
    <ligand>
        <name>K(+)</name>
        <dbReference type="ChEBI" id="CHEBI:29103"/>
    </ligand>
</feature>
<dbReference type="PANTHER" id="PTHR12592:SF0">
    <property type="entry name" value="ATP-DEPENDENT (S)-NAD(P)H-HYDRATE DEHYDRATASE"/>
    <property type="match status" value="1"/>
</dbReference>
<dbReference type="AlphaFoldDB" id="A0A7M2RJZ9"/>
<feature type="binding site" evidence="18">
    <location>
        <position position="153"/>
    </location>
    <ligand>
        <name>(6S)-NADPHX</name>
        <dbReference type="ChEBI" id="CHEBI:64076"/>
    </ligand>
</feature>
<evidence type="ECO:0000256" key="6">
    <source>
        <dbReference type="ARBA" id="ARBA00022741"/>
    </source>
</evidence>
<dbReference type="Proteomes" id="UP000593601">
    <property type="component" value="Chromosome"/>
</dbReference>
<dbReference type="InterPro" id="IPR004443">
    <property type="entry name" value="YjeF_N_dom"/>
</dbReference>
<dbReference type="InterPro" id="IPR017953">
    <property type="entry name" value="Carbohydrate_kinase_pred_CS"/>
</dbReference>
<evidence type="ECO:0000256" key="4">
    <source>
        <dbReference type="ARBA" id="ARBA00009524"/>
    </source>
</evidence>
<evidence type="ECO:0000256" key="2">
    <source>
        <dbReference type="ARBA" id="ARBA00000909"/>
    </source>
</evidence>
<evidence type="ECO:0000256" key="9">
    <source>
        <dbReference type="ARBA" id="ARBA00022958"/>
    </source>
</evidence>
<dbReference type="RefSeq" id="WP_193736957.1">
    <property type="nucleotide sequence ID" value="NZ_CP063304.1"/>
</dbReference>
<evidence type="ECO:0000256" key="12">
    <source>
        <dbReference type="ARBA" id="ARBA00023239"/>
    </source>
</evidence>
<gene>
    <name evidence="17" type="primary">nnrD</name>
    <name evidence="18" type="synonym">nnrE</name>
    <name evidence="22" type="ORF">INP51_06835</name>
</gene>
<dbReference type="Gene3D" id="3.40.50.10260">
    <property type="entry name" value="YjeF N-terminal domain"/>
    <property type="match status" value="1"/>
</dbReference>
<evidence type="ECO:0000313" key="22">
    <source>
        <dbReference type="EMBL" id="QOV20643.1"/>
    </source>
</evidence>
<dbReference type="PROSITE" id="PS51383">
    <property type="entry name" value="YJEF_C_3"/>
    <property type="match status" value="1"/>
</dbReference>
<keyword evidence="23" id="KW-1185">Reference proteome</keyword>
<dbReference type="Pfam" id="PF03853">
    <property type="entry name" value="YjeF_N"/>
    <property type="match status" value="1"/>
</dbReference>
<protein>
    <recommendedName>
        <fullName evidence="19">Bifunctional NAD(P)H-hydrate repair enzyme</fullName>
    </recommendedName>
    <alternativeName>
        <fullName evidence="19">Nicotinamide nucleotide repair protein</fullName>
    </alternativeName>
    <domain>
        <recommendedName>
            <fullName evidence="19">ADP-dependent (S)-NAD(P)H-hydrate dehydratase</fullName>
            <ecNumber evidence="19">4.2.1.136</ecNumber>
        </recommendedName>
        <alternativeName>
            <fullName evidence="19">ADP-dependent NAD(P)HX dehydratase</fullName>
        </alternativeName>
    </domain>
    <domain>
        <recommendedName>
            <fullName evidence="19">NAD(P)H-hydrate epimerase</fullName>
            <ecNumber evidence="19">5.1.99.6</ecNumber>
        </recommendedName>
    </domain>
</protein>
<comment type="function">
    <text evidence="14 19">Bifunctional enzyme that catalyzes the epimerization of the S- and R-forms of NAD(P)HX and the dehydration of the S-form of NAD(P)HX at the expense of ADP, which is converted to AMP. This allows the repair of both epimers of NAD(P)HX, a damaged form of NAD(P)H that is a result of enzymatic or heat-dependent hydration.</text>
</comment>
<evidence type="ECO:0000256" key="16">
    <source>
        <dbReference type="ARBA" id="ARBA00049209"/>
    </source>
</evidence>
<dbReference type="SUPFAM" id="SSF53613">
    <property type="entry name" value="Ribokinase-like"/>
    <property type="match status" value="1"/>
</dbReference>
<feature type="binding site" evidence="17">
    <location>
        <position position="257"/>
    </location>
    <ligand>
        <name>(6S)-NADPHX</name>
        <dbReference type="ChEBI" id="CHEBI:64076"/>
    </ligand>
</feature>
<dbReference type="PROSITE" id="PS51385">
    <property type="entry name" value="YJEF_N"/>
    <property type="match status" value="1"/>
</dbReference>
<evidence type="ECO:0000256" key="3">
    <source>
        <dbReference type="ARBA" id="ARBA00006001"/>
    </source>
</evidence>
<dbReference type="PROSITE" id="PS01050">
    <property type="entry name" value="YJEF_C_2"/>
    <property type="match status" value="1"/>
</dbReference>
<evidence type="ECO:0000259" key="21">
    <source>
        <dbReference type="PROSITE" id="PS51385"/>
    </source>
</evidence>
<dbReference type="InterPro" id="IPR036652">
    <property type="entry name" value="YjeF_N_dom_sf"/>
</dbReference>
<dbReference type="NCBIfam" id="TIGR00197">
    <property type="entry name" value="yjeF_nterm"/>
    <property type="match status" value="1"/>
</dbReference>
<comment type="cofactor">
    <cofactor evidence="18 19">
        <name>K(+)</name>
        <dbReference type="ChEBI" id="CHEBI:29103"/>
    </cofactor>
    <text evidence="18 19">Binds 1 potassium ion per subunit.</text>
</comment>
<accession>A0A7M2RJZ9</accession>
<feature type="binding site" evidence="17">
    <location>
        <position position="441"/>
    </location>
    <ligand>
        <name>(6S)-NADPHX</name>
        <dbReference type="ChEBI" id="CHEBI:64076"/>
    </ligand>
</feature>
<keyword evidence="11 18" id="KW-0413">Isomerase</keyword>
<dbReference type="SUPFAM" id="SSF64153">
    <property type="entry name" value="YjeF N-terminal domain-like"/>
    <property type="match status" value="1"/>
</dbReference>
<dbReference type="GO" id="GO:0005524">
    <property type="term" value="F:ATP binding"/>
    <property type="evidence" value="ECO:0007669"/>
    <property type="project" value="UniProtKB-UniRule"/>
</dbReference>
<feature type="binding site" evidence="17">
    <location>
        <position position="374"/>
    </location>
    <ligand>
        <name>(6S)-NADPHX</name>
        <dbReference type="ChEBI" id="CHEBI:64076"/>
    </ligand>
</feature>
<dbReference type="EC" id="5.1.99.6" evidence="19"/>
<feature type="binding site" evidence="18">
    <location>
        <position position="59"/>
    </location>
    <ligand>
        <name>K(+)</name>
        <dbReference type="ChEBI" id="CHEBI:29103"/>
    </ligand>
</feature>
<evidence type="ECO:0000256" key="18">
    <source>
        <dbReference type="HAMAP-Rule" id="MF_01966"/>
    </source>
</evidence>
<comment type="similarity">
    <text evidence="4 19">In the C-terminal section; belongs to the NnrD/CARKD family.</text>
</comment>
<feature type="domain" description="YjeF N-terminal" evidence="21">
    <location>
        <begin position="10"/>
        <end position="210"/>
    </location>
</feature>
<proteinExistence type="inferred from homology"/>
<dbReference type="EMBL" id="CP063304">
    <property type="protein sequence ID" value="QOV20643.1"/>
    <property type="molecule type" value="Genomic_DNA"/>
</dbReference>
<dbReference type="GO" id="GO:0110051">
    <property type="term" value="P:metabolite repair"/>
    <property type="evidence" value="ECO:0007669"/>
    <property type="project" value="TreeGrafter"/>
</dbReference>